<reference evidence="11 12" key="1">
    <citation type="submission" date="2019-02" db="EMBL/GenBank/DDBJ databases">
        <title>Halieaceae_genomes.</title>
        <authorList>
            <person name="Li S.-H."/>
        </authorList>
    </citation>
    <scope>NUCLEOTIDE SEQUENCE [LARGE SCALE GENOMIC DNA]</scope>
    <source>
        <strain evidence="11 12">JH123</strain>
    </source>
</reference>
<dbReference type="NCBIfam" id="TIGR00125">
    <property type="entry name" value="cyt_tran_rel"/>
    <property type="match status" value="1"/>
</dbReference>
<evidence type="ECO:0000313" key="11">
    <source>
        <dbReference type="EMBL" id="UZP73663.1"/>
    </source>
</evidence>
<dbReference type="EC" id="2.7.7.3" evidence="9"/>
<evidence type="ECO:0000256" key="2">
    <source>
        <dbReference type="ARBA" id="ARBA00022679"/>
    </source>
</evidence>
<dbReference type="EMBL" id="CP036501">
    <property type="protein sequence ID" value="UZP73663.1"/>
    <property type="molecule type" value="Genomic_DNA"/>
</dbReference>
<dbReference type="Proteomes" id="UP001317963">
    <property type="component" value="Chromosome"/>
</dbReference>
<organism evidence="11 12">
    <name type="scientific">Candidatus Paraluminiphilus aquimaris</name>
    <dbReference type="NCBI Taxonomy" id="2518994"/>
    <lineage>
        <taxon>Bacteria</taxon>
        <taxon>Pseudomonadati</taxon>
        <taxon>Pseudomonadota</taxon>
        <taxon>Gammaproteobacteria</taxon>
        <taxon>Cellvibrionales</taxon>
        <taxon>Halieaceae</taxon>
        <taxon>Candidatus Paraluminiphilus</taxon>
    </lineage>
</organism>
<keyword evidence="7 9" id="KW-0173">Coenzyme A biosynthesis</keyword>
<feature type="binding site" evidence="9">
    <location>
        <position position="75"/>
    </location>
    <ligand>
        <name>substrate</name>
    </ligand>
</feature>
<dbReference type="SUPFAM" id="SSF52374">
    <property type="entry name" value="Nucleotidylyl transferase"/>
    <property type="match status" value="1"/>
</dbReference>
<dbReference type="PANTHER" id="PTHR21342:SF1">
    <property type="entry name" value="PHOSPHOPANTETHEINE ADENYLYLTRANSFERASE"/>
    <property type="match status" value="1"/>
</dbReference>
<dbReference type="InterPro" id="IPR001980">
    <property type="entry name" value="PPAT"/>
</dbReference>
<dbReference type="PRINTS" id="PR01020">
    <property type="entry name" value="LPSBIOSNTHSS"/>
</dbReference>
<evidence type="ECO:0000256" key="9">
    <source>
        <dbReference type="HAMAP-Rule" id="MF_00151"/>
    </source>
</evidence>
<dbReference type="NCBIfam" id="TIGR01510">
    <property type="entry name" value="coaD_prev_kdtB"/>
    <property type="match status" value="1"/>
</dbReference>
<evidence type="ECO:0000256" key="8">
    <source>
        <dbReference type="ARBA" id="ARBA00029346"/>
    </source>
</evidence>
<keyword evidence="2 9" id="KW-0808">Transferase</keyword>
<dbReference type="Gene3D" id="3.40.50.620">
    <property type="entry name" value="HUPs"/>
    <property type="match status" value="1"/>
</dbReference>
<feature type="binding site" evidence="9">
    <location>
        <begin position="125"/>
        <end position="131"/>
    </location>
    <ligand>
        <name>ATP</name>
        <dbReference type="ChEBI" id="CHEBI:30616"/>
    </ligand>
</feature>
<feature type="binding site" evidence="9">
    <location>
        <begin position="11"/>
        <end position="12"/>
    </location>
    <ligand>
        <name>ATP</name>
        <dbReference type="ChEBI" id="CHEBI:30616"/>
    </ligand>
</feature>
<dbReference type="CDD" id="cd02163">
    <property type="entry name" value="PPAT"/>
    <property type="match status" value="1"/>
</dbReference>
<evidence type="ECO:0000256" key="5">
    <source>
        <dbReference type="ARBA" id="ARBA00022840"/>
    </source>
</evidence>
<comment type="subunit">
    <text evidence="9">Homohexamer.</text>
</comment>
<evidence type="ECO:0000313" key="12">
    <source>
        <dbReference type="Proteomes" id="UP001317963"/>
    </source>
</evidence>
<comment type="cofactor">
    <cofactor evidence="9">
        <name>Mg(2+)</name>
        <dbReference type="ChEBI" id="CHEBI:18420"/>
    </cofactor>
</comment>
<comment type="similarity">
    <text evidence="9">Belongs to the bacterial CoaD family.</text>
</comment>
<keyword evidence="1 9" id="KW-0963">Cytoplasm</keyword>
<proteinExistence type="inferred from homology"/>
<feature type="binding site" evidence="9">
    <location>
        <position position="11"/>
    </location>
    <ligand>
        <name>substrate</name>
    </ligand>
</feature>
<keyword evidence="3 9" id="KW-0548">Nucleotidyltransferase</keyword>
<keyword evidence="12" id="KW-1185">Reference proteome</keyword>
<feature type="binding site" evidence="9">
    <location>
        <position position="89"/>
    </location>
    <ligand>
        <name>substrate</name>
    </ligand>
</feature>
<name>A0ABY6Q5E8_9GAMM</name>
<feature type="site" description="Transition state stabilizer" evidence="9">
    <location>
        <position position="19"/>
    </location>
</feature>
<evidence type="ECO:0000256" key="1">
    <source>
        <dbReference type="ARBA" id="ARBA00022490"/>
    </source>
</evidence>
<dbReference type="RefSeq" id="WP_279242459.1">
    <property type="nucleotide sequence ID" value="NZ_CP036501.1"/>
</dbReference>
<dbReference type="HAMAP" id="MF_00151">
    <property type="entry name" value="PPAT_bact"/>
    <property type="match status" value="1"/>
</dbReference>
<feature type="domain" description="Cytidyltransferase-like" evidence="10">
    <location>
        <begin position="7"/>
        <end position="135"/>
    </location>
</feature>
<keyword evidence="6 9" id="KW-0460">Magnesium</keyword>
<comment type="pathway">
    <text evidence="9">Cofactor biosynthesis; coenzyme A biosynthesis; CoA from (R)-pantothenate: step 4/5.</text>
</comment>
<dbReference type="InterPro" id="IPR004821">
    <property type="entry name" value="Cyt_trans-like"/>
</dbReference>
<dbReference type="GO" id="GO:0004595">
    <property type="term" value="F:pantetheine-phosphate adenylyltransferase activity"/>
    <property type="evidence" value="ECO:0007669"/>
    <property type="project" value="UniProtKB-EC"/>
</dbReference>
<keyword evidence="5 9" id="KW-0067">ATP-binding</keyword>
<gene>
    <name evidence="9" type="primary">coaD</name>
    <name evidence="11" type="ORF">E0F26_02450</name>
</gene>
<evidence type="ECO:0000256" key="3">
    <source>
        <dbReference type="ARBA" id="ARBA00022695"/>
    </source>
</evidence>
<evidence type="ECO:0000256" key="4">
    <source>
        <dbReference type="ARBA" id="ARBA00022741"/>
    </source>
</evidence>
<evidence type="ECO:0000259" key="10">
    <source>
        <dbReference type="Pfam" id="PF01467"/>
    </source>
</evidence>
<accession>A0ABY6Q5E8</accession>
<comment type="catalytic activity">
    <reaction evidence="8 9">
        <text>(R)-4'-phosphopantetheine + ATP + H(+) = 3'-dephospho-CoA + diphosphate</text>
        <dbReference type="Rhea" id="RHEA:19801"/>
        <dbReference type="ChEBI" id="CHEBI:15378"/>
        <dbReference type="ChEBI" id="CHEBI:30616"/>
        <dbReference type="ChEBI" id="CHEBI:33019"/>
        <dbReference type="ChEBI" id="CHEBI:57328"/>
        <dbReference type="ChEBI" id="CHEBI:61723"/>
        <dbReference type="EC" id="2.7.7.3"/>
    </reaction>
</comment>
<feature type="binding site" evidence="9">
    <location>
        <position position="100"/>
    </location>
    <ligand>
        <name>ATP</name>
        <dbReference type="ChEBI" id="CHEBI:30616"/>
    </ligand>
</feature>
<comment type="function">
    <text evidence="9">Reversibly transfers an adenylyl group from ATP to 4'-phosphopantetheine, yielding dephospho-CoA (dPCoA) and pyrophosphate.</text>
</comment>
<sequence length="165" mass="18368">MRNHTIVYPGTFDPIHNGHVDLVERAANLFDKVVIGVADSARKQPLFSTQERIDLVRQSLAHLDNIEVKGFSGLSIRFVEDQGSQCVLRGIRTTADFEFEYQLANMNRAMNPVFESIFLTPTNDFSYISSTLVREIASMKGDVEDFVPPVVLAALKAKFMVSAGS</sequence>
<evidence type="ECO:0000256" key="7">
    <source>
        <dbReference type="ARBA" id="ARBA00022993"/>
    </source>
</evidence>
<feature type="binding site" evidence="9">
    <location>
        <position position="43"/>
    </location>
    <ligand>
        <name>substrate</name>
    </ligand>
</feature>
<dbReference type="InterPro" id="IPR014729">
    <property type="entry name" value="Rossmann-like_a/b/a_fold"/>
</dbReference>
<evidence type="ECO:0000256" key="6">
    <source>
        <dbReference type="ARBA" id="ARBA00022842"/>
    </source>
</evidence>
<feature type="binding site" evidence="9">
    <location>
        <position position="19"/>
    </location>
    <ligand>
        <name>ATP</name>
        <dbReference type="ChEBI" id="CHEBI:30616"/>
    </ligand>
</feature>
<protein>
    <recommendedName>
        <fullName evidence="9">Phosphopantetheine adenylyltransferase</fullName>
        <ecNumber evidence="9">2.7.7.3</ecNumber>
    </recommendedName>
    <alternativeName>
        <fullName evidence="9">Dephospho-CoA pyrophosphorylase</fullName>
    </alternativeName>
    <alternativeName>
        <fullName evidence="9">Pantetheine-phosphate adenylyltransferase</fullName>
        <shortName evidence="9">PPAT</shortName>
    </alternativeName>
</protein>
<dbReference type="PANTHER" id="PTHR21342">
    <property type="entry name" value="PHOSPHOPANTETHEINE ADENYLYLTRANSFERASE"/>
    <property type="match status" value="1"/>
</dbReference>
<keyword evidence="4 9" id="KW-0547">Nucleotide-binding</keyword>
<feature type="binding site" evidence="9">
    <location>
        <begin position="90"/>
        <end position="92"/>
    </location>
    <ligand>
        <name>ATP</name>
        <dbReference type="ChEBI" id="CHEBI:30616"/>
    </ligand>
</feature>
<comment type="subcellular location">
    <subcellularLocation>
        <location evidence="9">Cytoplasm</location>
    </subcellularLocation>
</comment>
<dbReference type="Pfam" id="PF01467">
    <property type="entry name" value="CTP_transf_like"/>
    <property type="match status" value="1"/>
</dbReference>